<comment type="subcellular location">
    <subcellularLocation>
        <location evidence="1">Membrane</location>
        <topology evidence="1">Single-pass membrane protein</topology>
    </subcellularLocation>
</comment>
<dbReference type="PROSITE" id="PS50215">
    <property type="entry name" value="ADAM_MEPRO"/>
    <property type="match status" value="1"/>
</dbReference>
<feature type="compositionally biased region" description="Low complexity" evidence="8">
    <location>
        <begin position="838"/>
        <end position="849"/>
    </location>
</feature>
<dbReference type="SMART" id="SM00608">
    <property type="entry name" value="ACR"/>
    <property type="match status" value="1"/>
</dbReference>
<evidence type="ECO:0000256" key="5">
    <source>
        <dbReference type="PROSITE-ProRule" id="PRU00068"/>
    </source>
</evidence>
<gene>
    <name evidence="13" type="ORF">DGYR_LOCUS10395</name>
</gene>
<dbReference type="PROSITE" id="PS50026">
    <property type="entry name" value="EGF_3"/>
    <property type="match status" value="1"/>
</dbReference>
<dbReference type="InterPro" id="IPR001762">
    <property type="entry name" value="Disintegrin_dom"/>
</dbReference>
<organism evidence="13 14">
    <name type="scientific">Dimorphilus gyrociliatus</name>
    <dbReference type="NCBI Taxonomy" id="2664684"/>
    <lineage>
        <taxon>Eukaryota</taxon>
        <taxon>Metazoa</taxon>
        <taxon>Spiralia</taxon>
        <taxon>Lophotrochozoa</taxon>
        <taxon>Annelida</taxon>
        <taxon>Polychaeta</taxon>
        <taxon>Polychaeta incertae sedis</taxon>
        <taxon>Dinophilidae</taxon>
        <taxon>Dimorphilus</taxon>
    </lineage>
</organism>
<dbReference type="OrthoDB" id="5951731at2759"/>
<keyword evidence="4 9" id="KW-0472">Membrane</keyword>
<feature type="domain" description="EGF-like" evidence="10">
    <location>
        <begin position="604"/>
        <end position="641"/>
    </location>
</feature>
<feature type="compositionally biased region" description="Basic and acidic residues" evidence="8">
    <location>
        <begin position="779"/>
        <end position="797"/>
    </location>
</feature>
<dbReference type="InterPro" id="IPR024079">
    <property type="entry name" value="MetalloPept_cat_dom_sf"/>
</dbReference>
<evidence type="ECO:0000259" key="10">
    <source>
        <dbReference type="PROSITE" id="PS50026"/>
    </source>
</evidence>
<dbReference type="GO" id="GO:0006509">
    <property type="term" value="P:membrane protein ectodomain proteolysis"/>
    <property type="evidence" value="ECO:0007669"/>
    <property type="project" value="TreeGrafter"/>
</dbReference>
<evidence type="ECO:0000256" key="4">
    <source>
        <dbReference type="ARBA" id="ARBA00023136"/>
    </source>
</evidence>
<feature type="disulfide bond" evidence="5">
    <location>
        <begin position="444"/>
        <end position="464"/>
    </location>
</feature>
<dbReference type="Proteomes" id="UP000549394">
    <property type="component" value="Unassembled WGS sequence"/>
</dbReference>
<evidence type="ECO:0000256" key="2">
    <source>
        <dbReference type="ARBA" id="ARBA00022692"/>
    </source>
</evidence>
<dbReference type="EMBL" id="CAJFCJ010000018">
    <property type="protein sequence ID" value="CAD5122597.1"/>
    <property type="molecule type" value="Genomic_DNA"/>
</dbReference>
<proteinExistence type="predicted"/>
<feature type="domain" description="Peptidase M12B" evidence="12">
    <location>
        <begin position="193"/>
        <end position="373"/>
    </location>
</feature>
<feature type="region of interest" description="Disordered" evidence="8">
    <location>
        <begin position="832"/>
        <end position="870"/>
    </location>
</feature>
<dbReference type="Gene3D" id="3.40.390.10">
    <property type="entry name" value="Collagenase (Catalytic Domain)"/>
    <property type="match status" value="1"/>
</dbReference>
<dbReference type="PROSITE" id="PS00022">
    <property type="entry name" value="EGF_1"/>
    <property type="match status" value="1"/>
</dbReference>
<evidence type="ECO:0000256" key="9">
    <source>
        <dbReference type="SAM" id="Phobius"/>
    </source>
</evidence>
<comment type="caution">
    <text evidence="6">Lacks conserved residue(s) required for the propagation of feature annotation.</text>
</comment>
<dbReference type="Pfam" id="PF23106">
    <property type="entry name" value="EGF_Teneurin"/>
    <property type="match status" value="1"/>
</dbReference>
<dbReference type="GO" id="GO:0016020">
    <property type="term" value="C:membrane"/>
    <property type="evidence" value="ECO:0007669"/>
    <property type="project" value="UniProtKB-SubCell"/>
</dbReference>
<dbReference type="InterPro" id="IPR036436">
    <property type="entry name" value="Disintegrin_dom_sf"/>
</dbReference>
<accession>A0A7I8W254</accession>
<feature type="region of interest" description="Disordered" evidence="8">
    <location>
        <begin position="755"/>
        <end position="813"/>
    </location>
</feature>
<keyword evidence="2 9" id="KW-0812">Transmembrane</keyword>
<dbReference type="SUPFAM" id="SSF57552">
    <property type="entry name" value="Blood coagulation inhibitor (disintegrin)"/>
    <property type="match status" value="1"/>
</dbReference>
<feature type="region of interest" description="Disordered" evidence="8">
    <location>
        <begin position="1019"/>
        <end position="1050"/>
    </location>
</feature>
<keyword evidence="3 9" id="KW-1133">Transmembrane helix</keyword>
<dbReference type="Gene3D" id="4.10.70.10">
    <property type="entry name" value="Disintegrin domain"/>
    <property type="match status" value="1"/>
</dbReference>
<dbReference type="InterPro" id="IPR001590">
    <property type="entry name" value="Peptidase_M12B"/>
</dbReference>
<feature type="compositionally biased region" description="Polar residues" evidence="8">
    <location>
        <begin position="1031"/>
        <end position="1043"/>
    </location>
</feature>
<feature type="compositionally biased region" description="Polar residues" evidence="8">
    <location>
        <begin position="892"/>
        <end position="903"/>
    </location>
</feature>
<evidence type="ECO:0000256" key="7">
    <source>
        <dbReference type="PROSITE-ProRule" id="PRU00276"/>
    </source>
</evidence>
<feature type="disulfide bond" evidence="6">
    <location>
        <begin position="631"/>
        <end position="640"/>
    </location>
</feature>
<sequence>MNLTTSSWGETRGLLTLPRFYKWKRNKATRKIPVRFINLAKLPKRLLFEASFNSRLLSLKIRLKRKFISENFSRLYDDAGKRSILVKERLPNCFYEGDVEDGGFIVLSVCHPLRGVLGIGERIYLLHQTRNPNNQTDGSTVYVWTELTSSITSKSCGNCQSGMWKSLEKLNGALYKRNLKLIKQDRMKNRQPDILNVALLLDHSLLTSLNEVNLPIVGETLLTAAVADKLLGKINIKLGVAYMEMWNKRDHIPITLSIRETLHNLVGYWTKSIRPPRARIAILYTAKDFSDDKQHIALPDSLCTSRALAVVKYSDNVHERIDSTFHSILNLIGFNESDCSCGDSECMIERGTNFRFCWENIQKEKFLKVHAHCLFPYESSISFPQRCGNGIVERGEECDCRSREFSSNRNASILTLAVIITLACCNRGPRVGREVAVGIAQHVCREAIGECDVPEYCNGVSGECPHNEYVRDGEICTGSYCYAGECITSTDQCRAIWGPDSEAADNECFRIYNVHGNFQGHCGVEGQNYKKCDEENVRCGLLHCRGGNTQKMTYHTEAVESFLGSLHCKSLMKKSSQALVRNGTKCDESSICLSGKCTHLKELRVSDCPRGLHRKLCSGNGICSNQGRCFCNKGYTGESCEYVRPTDKMPMGEIFSLNNRPDTTQADDLLQSSKEKKNSLLWLIIVLSCGAGGAFLCCFIFIVCYRRRSPKRLQRKSQRKLYFNKQLLNATQNGSFYEAINNENRIISFGSMPTYRKEKKDRRQRRDTPSLSEAESENTEEKQLAVDGLLRKPDRGILKNSAPNTVQESEGPNNIANMLDTELQSIKQTFDTAEADSCDSSSDSDSTECNGSLSTPTPPPPQTDPNRSSNNIENLLKQIDVAARNLAEATAKAQQLSPSSGDAESSLKLHPNKKCKRSPNPIYENPSQMRQESPRLSLHPHRSPKRRSQSPIYAPLSLPPPYSTYSPLPISSLSSPSSSPTSNRRPPSLLPLPSASCKMTIQNNPLYEYEMTAVGGKSEPLLDESKAPSVEFQNSEGYHSDSATTKHSET</sequence>
<name>A0A7I8W254_9ANNE</name>
<dbReference type="InterPro" id="IPR006586">
    <property type="entry name" value="ADAM_Cys-rich"/>
</dbReference>
<evidence type="ECO:0000313" key="14">
    <source>
        <dbReference type="Proteomes" id="UP000549394"/>
    </source>
</evidence>
<feature type="disulfide bond" evidence="7">
    <location>
        <begin position="341"/>
        <end position="346"/>
    </location>
</feature>
<dbReference type="Pfam" id="PF00200">
    <property type="entry name" value="Disintegrin"/>
    <property type="match status" value="1"/>
</dbReference>
<feature type="domain" description="Disintegrin" evidence="11">
    <location>
        <begin position="384"/>
        <end position="472"/>
    </location>
</feature>
<dbReference type="PROSITE" id="PS01186">
    <property type="entry name" value="EGF_2"/>
    <property type="match status" value="1"/>
</dbReference>
<dbReference type="Pfam" id="PF08516">
    <property type="entry name" value="ADAM_CR"/>
    <property type="match status" value="1"/>
</dbReference>
<keyword evidence="6" id="KW-1015">Disulfide bond</keyword>
<dbReference type="GO" id="GO:0004222">
    <property type="term" value="F:metalloendopeptidase activity"/>
    <property type="evidence" value="ECO:0007669"/>
    <property type="project" value="InterPro"/>
</dbReference>
<evidence type="ECO:0000259" key="11">
    <source>
        <dbReference type="PROSITE" id="PS50214"/>
    </source>
</evidence>
<feature type="region of interest" description="Disordered" evidence="8">
    <location>
        <begin position="890"/>
        <end position="995"/>
    </location>
</feature>
<dbReference type="InterPro" id="IPR000742">
    <property type="entry name" value="EGF"/>
</dbReference>
<feature type="compositionally biased region" description="Low complexity" evidence="8">
    <location>
        <begin position="963"/>
        <end position="995"/>
    </location>
</feature>
<evidence type="ECO:0000256" key="3">
    <source>
        <dbReference type="ARBA" id="ARBA00022989"/>
    </source>
</evidence>
<feature type="compositionally biased region" description="Basic residues" evidence="8">
    <location>
        <begin position="938"/>
        <end position="948"/>
    </location>
</feature>
<keyword evidence="6" id="KW-0245">EGF-like domain</keyword>
<comment type="caution">
    <text evidence="13">The sequence shown here is derived from an EMBL/GenBank/DDBJ whole genome shotgun (WGS) entry which is preliminary data.</text>
</comment>
<protein>
    <submittedName>
        <fullName evidence="13">DgyrCDS11009</fullName>
    </submittedName>
</protein>
<evidence type="ECO:0000256" key="6">
    <source>
        <dbReference type="PROSITE-ProRule" id="PRU00076"/>
    </source>
</evidence>
<dbReference type="Pfam" id="PF01421">
    <property type="entry name" value="Reprolysin"/>
    <property type="match status" value="1"/>
</dbReference>
<dbReference type="PANTHER" id="PTHR11905">
    <property type="entry name" value="ADAM A DISINTEGRIN AND METALLOPROTEASE DOMAIN"/>
    <property type="match status" value="1"/>
</dbReference>
<dbReference type="Gene3D" id="2.10.25.10">
    <property type="entry name" value="Laminin"/>
    <property type="match status" value="1"/>
</dbReference>
<feature type="transmembrane region" description="Helical" evidence="9">
    <location>
        <begin position="680"/>
        <end position="705"/>
    </location>
</feature>
<evidence type="ECO:0000313" key="13">
    <source>
        <dbReference type="EMBL" id="CAD5122597.1"/>
    </source>
</evidence>
<evidence type="ECO:0000259" key="12">
    <source>
        <dbReference type="PROSITE" id="PS50215"/>
    </source>
</evidence>
<keyword evidence="14" id="KW-1185">Reference proteome</keyword>
<reference evidence="13 14" key="1">
    <citation type="submission" date="2020-08" db="EMBL/GenBank/DDBJ databases">
        <authorList>
            <person name="Hejnol A."/>
        </authorList>
    </citation>
    <scope>NUCLEOTIDE SEQUENCE [LARGE SCALE GENOMIC DNA]</scope>
</reference>
<dbReference type="SUPFAM" id="SSF55486">
    <property type="entry name" value="Metalloproteases ('zincins'), catalytic domain"/>
    <property type="match status" value="1"/>
</dbReference>
<dbReference type="PROSITE" id="PS50214">
    <property type="entry name" value="DISINTEGRIN_2"/>
    <property type="match status" value="1"/>
</dbReference>
<dbReference type="AlphaFoldDB" id="A0A7I8W254"/>
<evidence type="ECO:0000256" key="1">
    <source>
        <dbReference type="ARBA" id="ARBA00004167"/>
    </source>
</evidence>
<evidence type="ECO:0000256" key="8">
    <source>
        <dbReference type="SAM" id="MobiDB-lite"/>
    </source>
</evidence>
<feature type="compositionally biased region" description="Polar residues" evidence="8">
    <location>
        <begin position="801"/>
        <end position="813"/>
    </location>
</feature>
<dbReference type="SMART" id="SM00050">
    <property type="entry name" value="DISIN"/>
    <property type="match status" value="1"/>
</dbReference>
<dbReference type="PANTHER" id="PTHR11905:SF248">
    <property type="entry name" value="DISINTEGRIN AND METALLOPROTEINASE DOMAIN-CONTAINING PROTEIN UNC-71"/>
    <property type="match status" value="1"/>
</dbReference>